<sequence>MRSITPHLTNEFLNKGITAKNVASKEAYDVSTYSELRQLIAKLSYVNKDFILFFRGQKNDYKNRFGKSSFYPSMYRGEPLNPEELKFRWEKLHSASKLLVKSIENKKLTDKTLKRKKLIQWSILQHYEVTETPLIDVTQSLKVACSFASLTNDSDYGYIFVFGLPYYTNRISVNSEHYLTNIRLISIAPPEALRPYFQEGFLIGEDEFSETYYEKSELDLNNRLIAKFRFPNNADFWGDSERMFSKKDLYPENDPIELICSEIKKELFSGIDRKNDISAEYFKEFMLKWVDIENELKHLYTAHNDKSFVAPSTLIKYIDNKELQHKLNNIRRFRNNMIHNADFNRLLPIEEVANTLSELRKYLKDNNE</sequence>
<feature type="domain" description="FRG" evidence="1">
    <location>
        <begin position="48"/>
        <end position="160"/>
    </location>
</feature>
<dbReference type="SMART" id="SM00901">
    <property type="entry name" value="FRG"/>
    <property type="match status" value="1"/>
</dbReference>
<name>A0ABT7X6T4_9BACE</name>
<evidence type="ECO:0000313" key="2">
    <source>
        <dbReference type="EMBL" id="MDN0049793.1"/>
    </source>
</evidence>
<dbReference type="InterPro" id="IPR014966">
    <property type="entry name" value="FRG-dom"/>
</dbReference>
<dbReference type="Pfam" id="PF08867">
    <property type="entry name" value="FRG"/>
    <property type="match status" value="1"/>
</dbReference>
<reference evidence="2" key="2">
    <citation type="submission" date="2024-05" db="EMBL/GenBank/DDBJ databases">
        <title>Identification and characterization of horizontal gene transfer across gut microbiota members of farm animals based on homology search.</title>
        <authorList>
            <person name="Schwarzerova J."/>
            <person name="Nykrynova M."/>
            <person name="Jureckova K."/>
            <person name="Cejkova D."/>
            <person name="Rychlik I."/>
        </authorList>
    </citation>
    <scope>NUCLEOTIDE SEQUENCE</scope>
    <source>
        <strain evidence="2">84_SSukc20</strain>
    </source>
</reference>
<protein>
    <submittedName>
        <fullName evidence="2">FRG domain-containing protein</fullName>
    </submittedName>
</protein>
<organism evidence="2 3">
    <name type="scientific">Bacteroides gallinaceum</name>
    <dbReference type="NCBI Taxonomy" id="1462571"/>
    <lineage>
        <taxon>Bacteria</taxon>
        <taxon>Pseudomonadati</taxon>
        <taxon>Bacteroidota</taxon>
        <taxon>Bacteroidia</taxon>
        <taxon>Bacteroidales</taxon>
        <taxon>Bacteroidaceae</taxon>
        <taxon>Bacteroides</taxon>
    </lineage>
</organism>
<accession>A0ABT7X6T4</accession>
<gene>
    <name evidence="2" type="ORF">QVO10_10410</name>
</gene>
<evidence type="ECO:0000313" key="3">
    <source>
        <dbReference type="Proteomes" id="UP001167871"/>
    </source>
</evidence>
<comment type="caution">
    <text evidence="2">The sequence shown here is derived from an EMBL/GenBank/DDBJ whole genome shotgun (WGS) entry which is preliminary data.</text>
</comment>
<keyword evidence="3" id="KW-1185">Reference proteome</keyword>
<evidence type="ECO:0000259" key="1">
    <source>
        <dbReference type="SMART" id="SM00901"/>
    </source>
</evidence>
<dbReference type="Proteomes" id="UP001167871">
    <property type="component" value="Unassembled WGS sequence"/>
</dbReference>
<dbReference type="EMBL" id="JAUEII010000022">
    <property type="protein sequence ID" value="MDN0049793.1"/>
    <property type="molecule type" value="Genomic_DNA"/>
</dbReference>
<reference evidence="2" key="1">
    <citation type="submission" date="2023-06" db="EMBL/GenBank/DDBJ databases">
        <authorList>
            <person name="Zeman M."/>
            <person name="Kubasova T."/>
            <person name="Jahodarova E."/>
            <person name="Nykrynova M."/>
            <person name="Rychlik I."/>
        </authorList>
    </citation>
    <scope>NUCLEOTIDE SEQUENCE</scope>
    <source>
        <strain evidence="2">84_SSukc20</strain>
    </source>
</reference>
<dbReference type="RefSeq" id="WP_301640097.1">
    <property type="nucleotide sequence ID" value="NZ_JAUEII010000022.1"/>
</dbReference>
<proteinExistence type="predicted"/>